<reference evidence="4 5" key="1">
    <citation type="submission" date="2016-06" db="EMBL/GenBank/DDBJ databases">
        <title>The Draft Genome Sequence and Annotation of the Desert Woodrat Neotoma lepida.</title>
        <authorList>
            <person name="Campbell M."/>
            <person name="Oakeson K.F."/>
            <person name="Yandell M."/>
            <person name="Halpert J.R."/>
            <person name="Dearing D."/>
        </authorList>
    </citation>
    <scope>NUCLEOTIDE SEQUENCE [LARGE SCALE GENOMIC DNA]</scope>
    <source>
        <strain evidence="4">417</strain>
        <tissue evidence="4">Liver</tissue>
    </source>
</reference>
<dbReference type="GO" id="GO:0005737">
    <property type="term" value="C:cytoplasm"/>
    <property type="evidence" value="ECO:0007669"/>
    <property type="project" value="TreeGrafter"/>
</dbReference>
<accession>A0A1A6GDX4</accession>
<keyword evidence="2" id="KW-0597">Phosphoprotein</keyword>
<dbReference type="GO" id="GO:0045095">
    <property type="term" value="C:keratin filament"/>
    <property type="evidence" value="ECO:0007669"/>
    <property type="project" value="TreeGrafter"/>
</dbReference>
<dbReference type="OrthoDB" id="9386968at2759"/>
<organism evidence="4 5">
    <name type="scientific">Neotoma lepida</name>
    <name type="common">Desert woodrat</name>
    <dbReference type="NCBI Taxonomy" id="56216"/>
    <lineage>
        <taxon>Eukaryota</taxon>
        <taxon>Metazoa</taxon>
        <taxon>Chordata</taxon>
        <taxon>Craniata</taxon>
        <taxon>Vertebrata</taxon>
        <taxon>Euteleostomi</taxon>
        <taxon>Mammalia</taxon>
        <taxon>Eutheria</taxon>
        <taxon>Euarchontoglires</taxon>
        <taxon>Glires</taxon>
        <taxon>Rodentia</taxon>
        <taxon>Myomorpha</taxon>
        <taxon>Muroidea</taxon>
        <taxon>Cricetidae</taxon>
        <taxon>Neotominae</taxon>
        <taxon>Neotoma</taxon>
    </lineage>
</organism>
<sequence length="102" mass="11664">MPVALLFQAYSQPATLTENHDIRLLETQIAKGGIIDPVHSHLVPVDMAYQPGYFDGKTLRFSSTPTHMKTSCSCWSAVWRTLRRRPASPERWRDGVHRYRGP</sequence>
<dbReference type="Gene3D" id="3.90.1290.10">
    <property type="entry name" value="Plakin repeat"/>
    <property type="match status" value="1"/>
</dbReference>
<keyword evidence="3" id="KW-0677">Repeat</keyword>
<dbReference type="GO" id="GO:0030054">
    <property type="term" value="C:cell junction"/>
    <property type="evidence" value="ECO:0007669"/>
    <property type="project" value="TreeGrafter"/>
</dbReference>
<dbReference type="AlphaFoldDB" id="A0A1A6GDX4"/>
<dbReference type="GO" id="GO:0045110">
    <property type="term" value="P:intermediate filament bundle assembly"/>
    <property type="evidence" value="ECO:0007669"/>
    <property type="project" value="TreeGrafter"/>
</dbReference>
<dbReference type="EMBL" id="LZPO01097442">
    <property type="protein sequence ID" value="OBS64054.1"/>
    <property type="molecule type" value="Genomic_DNA"/>
</dbReference>
<evidence type="ECO:0000256" key="3">
    <source>
        <dbReference type="ARBA" id="ARBA00022737"/>
    </source>
</evidence>
<proteinExistence type="inferred from homology"/>
<evidence type="ECO:0000256" key="1">
    <source>
        <dbReference type="ARBA" id="ARBA00009109"/>
    </source>
</evidence>
<gene>
    <name evidence="4" type="ORF">A6R68_07406</name>
</gene>
<dbReference type="GO" id="GO:0005198">
    <property type="term" value="F:structural molecule activity"/>
    <property type="evidence" value="ECO:0007669"/>
    <property type="project" value="TreeGrafter"/>
</dbReference>
<dbReference type="GO" id="GO:0042060">
    <property type="term" value="P:wound healing"/>
    <property type="evidence" value="ECO:0007669"/>
    <property type="project" value="TreeGrafter"/>
</dbReference>
<keyword evidence="5" id="KW-1185">Reference proteome</keyword>
<dbReference type="GO" id="GO:0016020">
    <property type="term" value="C:membrane"/>
    <property type="evidence" value="ECO:0007669"/>
    <property type="project" value="TreeGrafter"/>
</dbReference>
<evidence type="ECO:0000313" key="5">
    <source>
        <dbReference type="Proteomes" id="UP000092124"/>
    </source>
</evidence>
<dbReference type="InterPro" id="IPR043197">
    <property type="entry name" value="Plakin"/>
</dbReference>
<dbReference type="STRING" id="56216.A0A1A6GDX4"/>
<dbReference type="GO" id="GO:1990254">
    <property type="term" value="F:keratin filament binding"/>
    <property type="evidence" value="ECO:0007669"/>
    <property type="project" value="TreeGrafter"/>
</dbReference>
<dbReference type="SUPFAM" id="SSF75399">
    <property type="entry name" value="Plakin repeat"/>
    <property type="match status" value="1"/>
</dbReference>
<comment type="similarity">
    <text evidence="1">Belongs to the plakin or cytolinker family.</text>
</comment>
<dbReference type="PANTHER" id="PTHR23169">
    <property type="entry name" value="ENVOPLAKIN"/>
    <property type="match status" value="1"/>
</dbReference>
<evidence type="ECO:0000256" key="2">
    <source>
        <dbReference type="ARBA" id="ARBA00022553"/>
    </source>
</evidence>
<dbReference type="PANTHER" id="PTHR23169:SF21">
    <property type="entry name" value="EPIPLAKIN"/>
    <property type="match status" value="1"/>
</dbReference>
<evidence type="ECO:0000313" key="4">
    <source>
        <dbReference type="EMBL" id="OBS64054.1"/>
    </source>
</evidence>
<protein>
    <submittedName>
        <fullName evidence="4">Uncharacterized protein</fullName>
    </submittedName>
</protein>
<dbReference type="Pfam" id="PF00681">
    <property type="entry name" value="Plectin"/>
    <property type="match status" value="1"/>
</dbReference>
<dbReference type="Proteomes" id="UP000092124">
    <property type="component" value="Unassembled WGS sequence"/>
</dbReference>
<dbReference type="GO" id="GO:0042995">
    <property type="term" value="C:cell projection"/>
    <property type="evidence" value="ECO:0007669"/>
    <property type="project" value="UniProtKB-SubCell"/>
</dbReference>
<dbReference type="InterPro" id="IPR001101">
    <property type="entry name" value="Plectin_repeat"/>
</dbReference>
<name>A0A1A6GDX4_NEOLE</name>
<dbReference type="InterPro" id="IPR035915">
    <property type="entry name" value="Plakin_repeat_sf"/>
</dbReference>
<comment type="caution">
    <text evidence="4">The sequence shown here is derived from an EMBL/GenBank/DDBJ whole genome shotgun (WGS) entry which is preliminary data.</text>
</comment>